<comment type="caution">
    <text evidence="1">The sequence shown here is derived from an EMBL/GenBank/DDBJ whole genome shotgun (WGS) entry which is preliminary data.</text>
</comment>
<evidence type="ECO:0000313" key="2">
    <source>
        <dbReference type="Proteomes" id="UP000230000"/>
    </source>
</evidence>
<gene>
    <name evidence="1" type="ORF">BXY57_0876</name>
</gene>
<accession>A0A2M9CTQ9</accession>
<organism evidence="1 2">
    <name type="scientific">Thermoflavifilum aggregans</name>
    <dbReference type="NCBI Taxonomy" id="454188"/>
    <lineage>
        <taxon>Bacteria</taxon>
        <taxon>Pseudomonadati</taxon>
        <taxon>Bacteroidota</taxon>
        <taxon>Chitinophagia</taxon>
        <taxon>Chitinophagales</taxon>
        <taxon>Chitinophagaceae</taxon>
        <taxon>Thermoflavifilum</taxon>
    </lineage>
</organism>
<name>A0A2M9CTQ9_9BACT</name>
<protein>
    <submittedName>
        <fullName evidence="1">Uncharacterized protein</fullName>
    </submittedName>
</protein>
<proteinExistence type="predicted"/>
<reference evidence="1 2" key="1">
    <citation type="submission" date="2017-11" db="EMBL/GenBank/DDBJ databases">
        <title>Genomic Encyclopedia of Archaeal and Bacterial Type Strains, Phase II (KMG-II): From Individual Species to Whole Genera.</title>
        <authorList>
            <person name="Goeker M."/>
        </authorList>
    </citation>
    <scope>NUCLEOTIDE SEQUENCE [LARGE SCALE GENOMIC DNA]</scope>
    <source>
        <strain evidence="1 2">DSM 27268</strain>
    </source>
</reference>
<evidence type="ECO:0000313" key="1">
    <source>
        <dbReference type="EMBL" id="PJJ75304.1"/>
    </source>
</evidence>
<dbReference type="Proteomes" id="UP000230000">
    <property type="component" value="Unassembled WGS sequence"/>
</dbReference>
<dbReference type="EMBL" id="PGFG01000001">
    <property type="protein sequence ID" value="PJJ75304.1"/>
    <property type="molecule type" value="Genomic_DNA"/>
</dbReference>
<keyword evidence="2" id="KW-1185">Reference proteome</keyword>
<dbReference type="AlphaFoldDB" id="A0A2M9CTQ9"/>
<sequence>MIMYDIEPFYNWRHLYIAEEDEFSIFYGRQHDEFHFTQTVYNYYIHPQWDSFGAANLYLKVLFADYDYNYAIIEMMGEWNDCIENDIMTLKRQVIDHMIARGIYKFILITENVFNFHASDDCYYQEWWEDVQEKGGWIAVLNMPEYVAQEFNRIHLYQYIHLLEQNNWRTFQPQHLFHFVDNQMIKMLSR</sequence>